<dbReference type="GO" id="GO:0032259">
    <property type="term" value="P:methylation"/>
    <property type="evidence" value="ECO:0007669"/>
    <property type="project" value="UniProtKB-KW"/>
</dbReference>
<dbReference type="GO" id="GO:0046982">
    <property type="term" value="F:protein heterodimerization activity"/>
    <property type="evidence" value="ECO:0007669"/>
    <property type="project" value="UniProtKB-ARBA"/>
</dbReference>
<comment type="caution">
    <text evidence="17">The sequence shown here is derived from an EMBL/GenBank/DDBJ whole genome shotgun (WGS) entry which is preliminary data.</text>
</comment>
<dbReference type="InterPro" id="IPR029063">
    <property type="entry name" value="SAM-dependent_MTases_sf"/>
</dbReference>
<dbReference type="PANTHER" id="PTHR11006:SF10">
    <property type="entry name" value="HISTONE-ARGININE METHYLTRANSFERASE CARMER-RELATED"/>
    <property type="match status" value="1"/>
</dbReference>
<dbReference type="PANTHER" id="PTHR11006">
    <property type="entry name" value="PROTEIN ARGININE N-METHYLTRANSFERASE"/>
    <property type="match status" value="1"/>
</dbReference>
<feature type="domain" description="Protein arginine N-methyltransferase" evidence="15">
    <location>
        <begin position="291"/>
        <end position="446"/>
    </location>
</feature>
<sequence length="538" mass="60236">MEDSVGQKRNSREFTLVSVAELSSPASASPGIARFTSGGSVTQLQIHQDSHQIDIHVDPRAVQIFKLGPVQSICMVEGSVAHNQASFSRGISIQFRNEEESGAFDSVFQQWKKEGNAQGRNLPNGIIQSSKSKFDEKIEESSAKMYFHYYGQLLHQQNMLQDYVRTGTYYAAVIENRADFMGRVVVDVGAGSGILSLFAAQAGAKHVYAVEASEMAEYARKLIAGNPTLGQRITVIKGKVEDVELPEKADILISEPMGTLLINERMLESYVIARDRFLTPEGQMFPTVGRIHMAPFTDEYLFIEIANKALFWQQQNYYGVDLTPLYGTAFQGYFSQPVVDAFDPRLLIAPPMFHVIDFTKVKEEELYEIDIPLKFTASVGARVHGLACWFDVLFNGSTVHRWLTTAPGSPTTHWYQMRCVLSQPIYVMAGQEITGRLHMVAHNAQSYTIYLTLSTKMWGPGAEQGGILQTSSCKLDLKEPYYRMSQPQAYTLAQDQQQPPLLQTQDIPIQSQDLDEPEMMQEPSPNSRAQVNSLMQNI</sequence>
<keyword evidence="8" id="KW-0156">Chromatin regulator</keyword>
<evidence type="ECO:0000259" key="15">
    <source>
        <dbReference type="Pfam" id="PF22528"/>
    </source>
</evidence>
<evidence type="ECO:0000256" key="7">
    <source>
        <dbReference type="ARBA" id="ARBA00022691"/>
    </source>
</evidence>
<comment type="subcellular location">
    <subcellularLocation>
        <location evidence="2">Cytoplasm</location>
    </subcellularLocation>
    <subcellularLocation>
        <location evidence="1">Nucleus</location>
    </subcellularLocation>
</comment>
<protein>
    <recommendedName>
        <fullName evidence="3">type I protein arginine methyltransferase</fullName>
        <ecNumber evidence="3">2.1.1.319</ecNumber>
    </recommendedName>
</protein>
<dbReference type="Gene3D" id="3.40.50.150">
    <property type="entry name" value="Vaccinia Virus protein VP39"/>
    <property type="match status" value="1"/>
</dbReference>
<dbReference type="GO" id="GO:0009909">
    <property type="term" value="P:regulation of flower development"/>
    <property type="evidence" value="ECO:0007669"/>
    <property type="project" value="UniProtKB-ARBA"/>
</dbReference>
<feature type="region of interest" description="Disordered" evidence="14">
    <location>
        <begin position="515"/>
        <end position="538"/>
    </location>
</feature>
<evidence type="ECO:0000256" key="6">
    <source>
        <dbReference type="ARBA" id="ARBA00022679"/>
    </source>
</evidence>
<name>A0AAE1J8N7_9FABA</name>
<evidence type="ECO:0000256" key="9">
    <source>
        <dbReference type="ARBA" id="ARBA00023015"/>
    </source>
</evidence>
<evidence type="ECO:0000256" key="8">
    <source>
        <dbReference type="ARBA" id="ARBA00022853"/>
    </source>
</evidence>
<dbReference type="GO" id="GO:0005634">
    <property type="term" value="C:nucleus"/>
    <property type="evidence" value="ECO:0007669"/>
    <property type="project" value="UniProtKB-SubCell"/>
</dbReference>
<evidence type="ECO:0000256" key="5">
    <source>
        <dbReference type="ARBA" id="ARBA00022603"/>
    </source>
</evidence>
<dbReference type="InterPro" id="IPR057622">
    <property type="entry name" value="CARM1-like_PH"/>
</dbReference>
<comment type="catalytic activity">
    <reaction evidence="12">
        <text>L-arginyl-[protein] + 2 S-adenosyl-L-methionine = N(omega),N(omega)-dimethyl-L-arginyl-[protein] + 2 S-adenosyl-L-homocysteine + 2 H(+)</text>
        <dbReference type="Rhea" id="RHEA:48096"/>
        <dbReference type="Rhea" id="RHEA-COMP:10532"/>
        <dbReference type="Rhea" id="RHEA-COMP:11991"/>
        <dbReference type="ChEBI" id="CHEBI:15378"/>
        <dbReference type="ChEBI" id="CHEBI:29965"/>
        <dbReference type="ChEBI" id="CHEBI:57856"/>
        <dbReference type="ChEBI" id="CHEBI:59789"/>
        <dbReference type="ChEBI" id="CHEBI:61897"/>
        <dbReference type="EC" id="2.1.1.319"/>
    </reaction>
</comment>
<dbReference type="CDD" id="cd02440">
    <property type="entry name" value="AdoMet_MTases"/>
    <property type="match status" value="1"/>
</dbReference>
<accession>A0AAE1J8N7</accession>
<evidence type="ECO:0000256" key="3">
    <source>
        <dbReference type="ARBA" id="ARBA00011925"/>
    </source>
</evidence>
<dbReference type="EMBL" id="JAWXYG010000008">
    <property type="protein sequence ID" value="KAK4265761.1"/>
    <property type="molecule type" value="Genomic_DNA"/>
</dbReference>
<dbReference type="GO" id="GO:0042803">
    <property type="term" value="F:protein homodimerization activity"/>
    <property type="evidence" value="ECO:0007669"/>
    <property type="project" value="UniProtKB-ARBA"/>
</dbReference>
<proteinExistence type="predicted"/>
<evidence type="ECO:0000313" key="18">
    <source>
        <dbReference type="Proteomes" id="UP001293593"/>
    </source>
</evidence>
<dbReference type="FunFam" id="3.40.50.150:FF:000052">
    <property type="entry name" value="Probable histone-arginine methyltransferase CARM1"/>
    <property type="match status" value="1"/>
</dbReference>
<keyword evidence="18" id="KW-1185">Reference proteome</keyword>
<evidence type="ECO:0000259" key="16">
    <source>
        <dbReference type="Pfam" id="PF25350"/>
    </source>
</evidence>
<dbReference type="PROSITE" id="PS51678">
    <property type="entry name" value="SAM_MT_PRMT"/>
    <property type="match status" value="1"/>
</dbReference>
<dbReference type="GO" id="GO:0010228">
    <property type="term" value="P:vegetative to reproductive phase transition of meristem"/>
    <property type="evidence" value="ECO:0007669"/>
    <property type="project" value="UniProtKB-ARBA"/>
</dbReference>
<evidence type="ECO:0000256" key="12">
    <source>
        <dbReference type="ARBA" id="ARBA00049086"/>
    </source>
</evidence>
<keyword evidence="4" id="KW-0963">Cytoplasm</keyword>
<feature type="compositionally biased region" description="Polar residues" evidence="14">
    <location>
        <begin position="523"/>
        <end position="538"/>
    </location>
</feature>
<evidence type="ECO:0000256" key="13">
    <source>
        <dbReference type="PROSITE-ProRule" id="PRU01015"/>
    </source>
</evidence>
<organism evidence="17 18">
    <name type="scientific">Acacia crassicarpa</name>
    <name type="common">northern wattle</name>
    <dbReference type="NCBI Taxonomy" id="499986"/>
    <lineage>
        <taxon>Eukaryota</taxon>
        <taxon>Viridiplantae</taxon>
        <taxon>Streptophyta</taxon>
        <taxon>Embryophyta</taxon>
        <taxon>Tracheophyta</taxon>
        <taxon>Spermatophyta</taxon>
        <taxon>Magnoliopsida</taxon>
        <taxon>eudicotyledons</taxon>
        <taxon>Gunneridae</taxon>
        <taxon>Pentapetalae</taxon>
        <taxon>rosids</taxon>
        <taxon>fabids</taxon>
        <taxon>Fabales</taxon>
        <taxon>Fabaceae</taxon>
        <taxon>Caesalpinioideae</taxon>
        <taxon>mimosoid clade</taxon>
        <taxon>Acacieae</taxon>
        <taxon>Acacia</taxon>
    </lineage>
</organism>
<dbReference type="Pfam" id="PF22528">
    <property type="entry name" value="PRMT_C"/>
    <property type="match status" value="1"/>
</dbReference>
<keyword evidence="6 13" id="KW-0808">Transferase</keyword>
<dbReference type="GO" id="GO:0005737">
    <property type="term" value="C:cytoplasm"/>
    <property type="evidence" value="ECO:0007669"/>
    <property type="project" value="UniProtKB-SubCell"/>
</dbReference>
<dbReference type="GO" id="GO:0035241">
    <property type="term" value="F:protein-arginine omega-N monomethyltransferase activity"/>
    <property type="evidence" value="ECO:0007669"/>
    <property type="project" value="UniProtKB-ARBA"/>
</dbReference>
<dbReference type="SUPFAM" id="SSF53335">
    <property type="entry name" value="S-adenosyl-L-methionine-dependent methyltransferases"/>
    <property type="match status" value="1"/>
</dbReference>
<evidence type="ECO:0000256" key="10">
    <source>
        <dbReference type="ARBA" id="ARBA00023163"/>
    </source>
</evidence>
<dbReference type="GO" id="GO:0070611">
    <property type="term" value="F:histone H3R2 methyltransferase activity"/>
    <property type="evidence" value="ECO:0007669"/>
    <property type="project" value="TreeGrafter"/>
</dbReference>
<dbReference type="GO" id="GO:0035242">
    <property type="term" value="F:protein-arginine omega-N asymmetric methyltransferase activity"/>
    <property type="evidence" value="ECO:0007669"/>
    <property type="project" value="UniProtKB-EC"/>
</dbReference>
<dbReference type="Pfam" id="PF06325">
    <property type="entry name" value="PrmA"/>
    <property type="match status" value="1"/>
</dbReference>
<reference evidence="17" key="1">
    <citation type="submission" date="2023-10" db="EMBL/GenBank/DDBJ databases">
        <title>Chromosome-level genome of the transformable northern wattle, Acacia crassicarpa.</title>
        <authorList>
            <person name="Massaro I."/>
            <person name="Sinha N.R."/>
            <person name="Poethig S."/>
            <person name="Leichty A.R."/>
        </authorList>
    </citation>
    <scope>NUCLEOTIDE SEQUENCE</scope>
    <source>
        <strain evidence="17">Acra3RX</strain>
        <tissue evidence="17">Leaf</tissue>
    </source>
</reference>
<dbReference type="Gene3D" id="2.70.160.11">
    <property type="entry name" value="Hnrnp arginine n-methyltransferase1"/>
    <property type="match status" value="1"/>
</dbReference>
<evidence type="ECO:0000256" key="1">
    <source>
        <dbReference type="ARBA" id="ARBA00004123"/>
    </source>
</evidence>
<evidence type="ECO:0000256" key="2">
    <source>
        <dbReference type="ARBA" id="ARBA00004496"/>
    </source>
</evidence>
<dbReference type="AlphaFoldDB" id="A0AAE1J8N7"/>
<gene>
    <name evidence="17" type="ORF">QN277_026774</name>
</gene>
<evidence type="ECO:0000313" key="17">
    <source>
        <dbReference type="EMBL" id="KAK4265761.1"/>
    </source>
</evidence>
<dbReference type="InterPro" id="IPR025799">
    <property type="entry name" value="Arg_MeTrfase"/>
</dbReference>
<evidence type="ECO:0000256" key="4">
    <source>
        <dbReference type="ARBA" id="ARBA00022490"/>
    </source>
</evidence>
<dbReference type="Proteomes" id="UP001293593">
    <property type="component" value="Unassembled WGS sequence"/>
</dbReference>
<dbReference type="InterPro" id="IPR055135">
    <property type="entry name" value="PRMT_dom"/>
</dbReference>
<evidence type="ECO:0000256" key="14">
    <source>
        <dbReference type="SAM" id="MobiDB-lite"/>
    </source>
</evidence>
<keyword evidence="10" id="KW-0804">Transcription</keyword>
<keyword evidence="11" id="KW-0539">Nucleus</keyword>
<dbReference type="EC" id="2.1.1.319" evidence="3"/>
<dbReference type="Pfam" id="PF25350">
    <property type="entry name" value="PH_PRMT_N"/>
    <property type="match status" value="1"/>
</dbReference>
<keyword evidence="7 13" id="KW-0949">S-adenosyl-L-methionine</keyword>
<feature type="domain" description="Probable histone-arginine methyltransferase CARM1-like N-terminal PH" evidence="16">
    <location>
        <begin position="12"/>
        <end position="113"/>
    </location>
</feature>
<dbReference type="FunFam" id="2.70.160.11:FF:000002">
    <property type="entry name" value="Probable histone-arginine methyltransferase CARM1"/>
    <property type="match status" value="1"/>
</dbReference>
<keyword evidence="5 13" id="KW-0489">Methyltransferase</keyword>
<keyword evidence="9" id="KW-0805">Transcription regulation</keyword>
<evidence type="ECO:0000256" key="11">
    <source>
        <dbReference type="ARBA" id="ARBA00023242"/>
    </source>
</evidence>